<comment type="caution">
    <text evidence="2">The sequence shown here is derived from an EMBL/GenBank/DDBJ whole genome shotgun (WGS) entry which is preliminary data.</text>
</comment>
<dbReference type="PANTHER" id="PTHR18966">
    <property type="entry name" value="IONOTROPIC GLUTAMATE RECEPTOR"/>
    <property type="match status" value="1"/>
</dbReference>
<name>A0AAV1SGX5_9ROSI</name>
<sequence>MLTVQRMKPNFSEFEKIKNGNLIVGCDDDSFVVDYLEHVLKFNSNNIKTFDRENDYTTEFERKKIAAAFLELPYEKLFLNQYCKSYTGTKATYRFGGLGFAFQKGSPIAADFSKEILRLSENGRITELEERWFAPSPECSSNAPDNDVESLNLRSFKGIYIISAVISTICSLLFLIRSLRNSRHHKEANEDNVTLGGKGGPSKGDSIAKYFYNGAKTRVPRRASTFAQALDTDKLSFSRYEYASSSDNLEIHHDSSSQAEIEMP</sequence>
<organism evidence="2 3">
    <name type="scientific">Dovyalis caffra</name>
    <dbReference type="NCBI Taxonomy" id="77055"/>
    <lineage>
        <taxon>Eukaryota</taxon>
        <taxon>Viridiplantae</taxon>
        <taxon>Streptophyta</taxon>
        <taxon>Embryophyta</taxon>
        <taxon>Tracheophyta</taxon>
        <taxon>Spermatophyta</taxon>
        <taxon>Magnoliopsida</taxon>
        <taxon>eudicotyledons</taxon>
        <taxon>Gunneridae</taxon>
        <taxon>Pentapetalae</taxon>
        <taxon>rosids</taxon>
        <taxon>fabids</taxon>
        <taxon>Malpighiales</taxon>
        <taxon>Salicaceae</taxon>
        <taxon>Flacourtieae</taxon>
        <taxon>Dovyalis</taxon>
    </lineage>
</organism>
<keyword evidence="3" id="KW-1185">Reference proteome</keyword>
<keyword evidence="1" id="KW-0472">Membrane</keyword>
<evidence type="ECO:0000256" key="1">
    <source>
        <dbReference type="SAM" id="Phobius"/>
    </source>
</evidence>
<evidence type="ECO:0000313" key="2">
    <source>
        <dbReference type="EMBL" id="CAK7350470.1"/>
    </source>
</evidence>
<protein>
    <submittedName>
        <fullName evidence="2">Uncharacterized protein</fullName>
    </submittedName>
</protein>
<accession>A0AAV1SGX5</accession>
<dbReference type="SUPFAM" id="SSF53850">
    <property type="entry name" value="Periplasmic binding protein-like II"/>
    <property type="match status" value="1"/>
</dbReference>
<gene>
    <name evidence="2" type="ORF">DCAF_LOCUS23202</name>
</gene>
<keyword evidence="1" id="KW-0812">Transmembrane</keyword>
<dbReference type="EMBL" id="CAWUPB010001184">
    <property type="protein sequence ID" value="CAK7350470.1"/>
    <property type="molecule type" value="Genomic_DNA"/>
</dbReference>
<feature type="transmembrane region" description="Helical" evidence="1">
    <location>
        <begin position="158"/>
        <end position="176"/>
    </location>
</feature>
<proteinExistence type="predicted"/>
<keyword evidence="1" id="KW-1133">Transmembrane helix</keyword>
<reference evidence="2 3" key="1">
    <citation type="submission" date="2024-01" db="EMBL/GenBank/DDBJ databases">
        <authorList>
            <person name="Waweru B."/>
        </authorList>
    </citation>
    <scope>NUCLEOTIDE SEQUENCE [LARGE SCALE GENOMIC DNA]</scope>
</reference>
<dbReference type="InterPro" id="IPR015683">
    <property type="entry name" value="Ionotropic_Glu_rcpt"/>
</dbReference>
<dbReference type="Gene3D" id="3.40.190.10">
    <property type="entry name" value="Periplasmic binding protein-like II"/>
    <property type="match status" value="2"/>
</dbReference>
<dbReference type="AlphaFoldDB" id="A0AAV1SGX5"/>
<evidence type="ECO:0000313" key="3">
    <source>
        <dbReference type="Proteomes" id="UP001314170"/>
    </source>
</evidence>
<dbReference type="Proteomes" id="UP001314170">
    <property type="component" value="Unassembled WGS sequence"/>
</dbReference>